<reference evidence="1 2" key="1">
    <citation type="journal article" date="2021" name="Sci. Rep.">
        <title>The genome of the diatom Chaetoceros tenuissimus carries an ancient integrated fragment of an extant virus.</title>
        <authorList>
            <person name="Hongo Y."/>
            <person name="Kimura K."/>
            <person name="Takaki Y."/>
            <person name="Yoshida Y."/>
            <person name="Baba S."/>
            <person name="Kobayashi G."/>
            <person name="Nagasaki K."/>
            <person name="Hano T."/>
            <person name="Tomaru Y."/>
        </authorList>
    </citation>
    <scope>NUCLEOTIDE SEQUENCE [LARGE SCALE GENOMIC DNA]</scope>
    <source>
        <strain evidence="1 2">NIES-3715</strain>
    </source>
</reference>
<comment type="caution">
    <text evidence="1">The sequence shown here is derived from an EMBL/GenBank/DDBJ whole genome shotgun (WGS) entry which is preliminary data.</text>
</comment>
<dbReference type="AlphaFoldDB" id="A0AAD3D5A2"/>
<evidence type="ECO:0000313" key="1">
    <source>
        <dbReference type="EMBL" id="GFH58182.1"/>
    </source>
</evidence>
<dbReference type="EMBL" id="BLLK01000061">
    <property type="protein sequence ID" value="GFH58182.1"/>
    <property type="molecule type" value="Genomic_DNA"/>
</dbReference>
<proteinExistence type="predicted"/>
<protein>
    <submittedName>
        <fullName evidence="1">Uncharacterized protein</fullName>
    </submittedName>
</protein>
<name>A0AAD3D5A2_9STRA</name>
<organism evidence="1 2">
    <name type="scientific">Chaetoceros tenuissimus</name>
    <dbReference type="NCBI Taxonomy" id="426638"/>
    <lineage>
        <taxon>Eukaryota</taxon>
        <taxon>Sar</taxon>
        <taxon>Stramenopiles</taxon>
        <taxon>Ochrophyta</taxon>
        <taxon>Bacillariophyta</taxon>
        <taxon>Coscinodiscophyceae</taxon>
        <taxon>Chaetocerotophycidae</taxon>
        <taxon>Chaetocerotales</taxon>
        <taxon>Chaetocerotaceae</taxon>
        <taxon>Chaetoceros</taxon>
    </lineage>
</organism>
<evidence type="ECO:0000313" key="2">
    <source>
        <dbReference type="Proteomes" id="UP001054902"/>
    </source>
</evidence>
<keyword evidence="2" id="KW-1185">Reference proteome</keyword>
<accession>A0AAD3D5A2</accession>
<sequence>MYLLSTKASTSLSVQKLQTTRLPMTIKHHQFKPVSIQDGVSSRDLEEELSRLQSCLEKVSNVQQQEKQLLISNNEDDELMASINQYEPETFHSLEQEIDKLNSMDHDMDCIALGKSYLDAIQQANLVLVPSSSSVSSSPPLDDIAYLNLLQQNLDKVLQAHPIDASSSSQYQFIHEEIQARHGQIRNRIYAQTTLYIRSFLKKIAYPSPKALDIMSSQLQNETTVLFQNIQALLQLDPTLLQKELCIPIVLRIHHHFLQSPTIPQEKIVKLPHVLLAYIQNLLPNVAPIIVTLNISQGFSKELNRVFQHVLFQRGYYELHMDSMQLSNVLSEIMKHDSVMKDMLGNDSTSLMESWMYNSKIRRWWFQLQLDHGKSCLNKGNQSQDMEGMVQSMEVFLGLMHSYKMKLMLFHKESPYRGMYLKDVLVPVTMCFLDVQHQRATKLRNDLDNATFSNLSTNIQQWIAIMEYVGLMSKYLNKVSTEADVMELQSLSDSLQNFASAMMEDCTRRYIDLLMERTTLSSFLMTAGHLLAHGSIYSENSMEDVKQILGVWKDNDFIQSTKQRLKIRKTIVEKICIFLQQQFLEVLLEESLELTSNGCRAFRTIVAGMVESFCEEDEEEYFGRLTDMCNFMLDKEKMHAPIRSILENEPGEKIYIHDIQLDATVYEQIESMICGKGYQYISVEEAISVINKL</sequence>
<gene>
    <name evidence="1" type="ORF">CTEN210_14658</name>
</gene>
<dbReference type="Proteomes" id="UP001054902">
    <property type="component" value="Unassembled WGS sequence"/>
</dbReference>